<dbReference type="Gene3D" id="3.30.460.10">
    <property type="entry name" value="Beta Polymerase, domain 2"/>
    <property type="match status" value="1"/>
</dbReference>
<keyword evidence="9" id="KW-1185">Reference proteome</keyword>
<keyword evidence="8" id="KW-0808">Transferase</keyword>
<feature type="compositionally biased region" description="Basic residues" evidence="5">
    <location>
        <begin position="222"/>
        <end position="233"/>
    </location>
</feature>
<feature type="compositionally biased region" description="Low complexity" evidence="5">
    <location>
        <begin position="292"/>
        <end position="303"/>
    </location>
</feature>
<dbReference type="Pfam" id="PF03828">
    <property type="entry name" value="PAP_assoc"/>
    <property type="match status" value="1"/>
</dbReference>
<dbReference type="GO" id="GO:0031123">
    <property type="term" value="P:RNA 3'-end processing"/>
    <property type="evidence" value="ECO:0007669"/>
    <property type="project" value="TreeGrafter"/>
</dbReference>
<evidence type="ECO:0000256" key="5">
    <source>
        <dbReference type="SAM" id="MobiDB-lite"/>
    </source>
</evidence>
<evidence type="ECO:0000256" key="4">
    <source>
        <dbReference type="ARBA" id="ARBA00022842"/>
    </source>
</evidence>
<dbReference type="GO" id="GO:1990817">
    <property type="term" value="F:poly(A) RNA polymerase activity"/>
    <property type="evidence" value="ECO:0007669"/>
    <property type="project" value="UniProtKB-EC"/>
</dbReference>
<reference evidence="8" key="1">
    <citation type="submission" date="2021-11" db="EMBL/GenBank/DDBJ databases">
        <title>Purpureocillium_takamizusanense_genome.</title>
        <authorList>
            <person name="Nguyen N.-H."/>
        </authorList>
    </citation>
    <scope>NUCLEOTIDE SEQUENCE</scope>
    <source>
        <strain evidence="8">PT3</strain>
    </source>
</reference>
<feature type="compositionally biased region" description="Polar residues" evidence="5">
    <location>
        <begin position="70"/>
        <end position="86"/>
    </location>
</feature>
<protein>
    <recommendedName>
        <fullName evidence="2">polynucleotide adenylyltransferase</fullName>
        <ecNumber evidence="2">2.7.7.19</ecNumber>
    </recommendedName>
</protein>
<dbReference type="OrthoDB" id="273917at2759"/>
<dbReference type="GO" id="GO:0003729">
    <property type="term" value="F:mRNA binding"/>
    <property type="evidence" value="ECO:0007669"/>
    <property type="project" value="TreeGrafter"/>
</dbReference>
<dbReference type="GO" id="GO:0046872">
    <property type="term" value="F:metal ion binding"/>
    <property type="evidence" value="ECO:0007669"/>
    <property type="project" value="UniProtKB-KW"/>
</dbReference>
<sequence length="723" mass="80667">MSRNDAPGWRDDRGGGGGGDSYRPGQNQSSYDNRWRPGDSRQHRNEGYDSYRGRESHRAPPHTDMYRPQVPQSDFTFRAPQPSNSEPIRFTAINGPRASGPRDRRGGGRRGDRRGGSSRGSGRPAWRPPHPAERKLVSGTAIEGPGERVNDPDAAAKFRNLDELSDDDEIAMDISDQEPESEDENPKKRIRTDKTSESDNSVPKWSNPDPYTALPCPDESTRKKRDMVKLIRKARVEETKPNTESPPEAENFIPIGMSSDEDEGEDEKIAPIVDLQLPARPPTGPRADRLDSASARATTGGAALHNGNPVQPNIAGATQDHSGPLGSRKRTADDTIKPPDYGQLKKGNMRPSKGLLVPNWQPKKNEEPCPWAVMDHSGEKNIGIQLHKEIIDFYEYVRPRDFEQRIRTRLVENLQRAMRRDGRNFASAEVRPFGSFMSGLYLPTADMDLVVCSASFMRGGPPTYLSAKSWLYKFQKFLVVQDVADGDSIEVIAHARIPLVKFVDKATGLKVDVSFENLGGVRAVDTFLKWKEDYPAMPILVTVVKHFLLMRGLNEPVNGGIGGFTVICLVVSMLQMNPEVQSRTIKPEHHLGDFLLDFLDLYGRHFEHEANAISLTSPIGYINKNKVKSLTYRNRDRLSIIDPNNSSNDISGGSSNTPAILARFHDAYLTLTDRMNELQRHPGSTKGGILDVILRGDYSSFRMQRAYLKLVHEKTIGPCSDQD</sequence>
<dbReference type="RefSeq" id="XP_047846324.1">
    <property type="nucleotide sequence ID" value="XM_047990317.1"/>
</dbReference>
<dbReference type="InterPro" id="IPR043519">
    <property type="entry name" value="NT_sf"/>
</dbReference>
<feature type="domain" description="Poly(A) RNA polymerase mitochondrial-like central palm" evidence="7">
    <location>
        <begin position="386"/>
        <end position="523"/>
    </location>
</feature>
<dbReference type="EC" id="2.7.7.19" evidence="2"/>
<proteinExistence type="inferred from homology"/>
<keyword evidence="3" id="KW-0479">Metal-binding</keyword>
<dbReference type="KEGG" id="ptkz:JDV02_008695"/>
<feature type="compositionally biased region" description="Basic and acidic residues" evidence="5">
    <location>
        <begin position="33"/>
        <end position="58"/>
    </location>
</feature>
<comment type="similarity">
    <text evidence="1">Belongs to the DNA polymerase type-B-like family.</text>
</comment>
<feature type="domain" description="PAP-associated" evidence="6">
    <location>
        <begin position="590"/>
        <end position="648"/>
    </location>
</feature>
<feature type="compositionally biased region" description="Acidic residues" evidence="5">
    <location>
        <begin position="163"/>
        <end position="183"/>
    </location>
</feature>
<organism evidence="8 9">
    <name type="scientific">Purpureocillium takamizusanense</name>
    <dbReference type="NCBI Taxonomy" id="2060973"/>
    <lineage>
        <taxon>Eukaryota</taxon>
        <taxon>Fungi</taxon>
        <taxon>Dikarya</taxon>
        <taxon>Ascomycota</taxon>
        <taxon>Pezizomycotina</taxon>
        <taxon>Sordariomycetes</taxon>
        <taxon>Hypocreomycetidae</taxon>
        <taxon>Hypocreales</taxon>
        <taxon>Ophiocordycipitaceae</taxon>
        <taxon>Purpureocillium</taxon>
    </lineage>
</organism>
<dbReference type="Gene3D" id="1.10.1410.10">
    <property type="match status" value="1"/>
</dbReference>
<evidence type="ECO:0000259" key="6">
    <source>
        <dbReference type="Pfam" id="PF03828"/>
    </source>
</evidence>
<dbReference type="SUPFAM" id="SSF81631">
    <property type="entry name" value="PAP/OAS1 substrate-binding domain"/>
    <property type="match status" value="1"/>
</dbReference>
<dbReference type="SUPFAM" id="SSF81301">
    <property type="entry name" value="Nucleotidyltransferase"/>
    <property type="match status" value="1"/>
</dbReference>
<dbReference type="GO" id="GO:0010605">
    <property type="term" value="P:negative regulation of macromolecule metabolic process"/>
    <property type="evidence" value="ECO:0007669"/>
    <property type="project" value="UniProtKB-ARBA"/>
</dbReference>
<name>A0A9Q8QMK5_9HYPO</name>
<dbReference type="InterPro" id="IPR054708">
    <property type="entry name" value="MTPAP-like_central"/>
</dbReference>
<dbReference type="InterPro" id="IPR002058">
    <property type="entry name" value="PAP_assoc"/>
</dbReference>
<feature type="compositionally biased region" description="Basic and acidic residues" evidence="5">
    <location>
        <begin position="100"/>
        <end position="115"/>
    </location>
</feature>
<dbReference type="InterPro" id="IPR045862">
    <property type="entry name" value="Trf4-like"/>
</dbReference>
<gene>
    <name evidence="8" type="ORF">JDV02_008695</name>
</gene>
<dbReference type="AlphaFoldDB" id="A0A9Q8QMK5"/>
<keyword evidence="8" id="KW-0548">Nucleotidyltransferase</keyword>
<dbReference type="CDD" id="cd05402">
    <property type="entry name" value="NT_PAP_TUTase"/>
    <property type="match status" value="1"/>
</dbReference>
<feature type="compositionally biased region" description="Basic and acidic residues" evidence="5">
    <location>
        <begin position="145"/>
        <end position="162"/>
    </location>
</feature>
<dbReference type="PANTHER" id="PTHR23092:SF15">
    <property type="entry name" value="INACTIVE NON-CANONICAL POLY(A) RNA POLYMERASE PROTEIN TRF4-2-RELATED"/>
    <property type="match status" value="1"/>
</dbReference>
<evidence type="ECO:0000256" key="1">
    <source>
        <dbReference type="ARBA" id="ARBA00008593"/>
    </source>
</evidence>
<accession>A0A9Q8QMK5</accession>
<dbReference type="EMBL" id="CP086361">
    <property type="protein sequence ID" value="UNI22843.1"/>
    <property type="molecule type" value="Genomic_DNA"/>
</dbReference>
<dbReference type="GO" id="GO:0043634">
    <property type="term" value="P:polyadenylation-dependent ncRNA catabolic process"/>
    <property type="evidence" value="ECO:0007669"/>
    <property type="project" value="TreeGrafter"/>
</dbReference>
<evidence type="ECO:0000259" key="7">
    <source>
        <dbReference type="Pfam" id="PF22600"/>
    </source>
</evidence>
<dbReference type="Proteomes" id="UP000829364">
    <property type="component" value="Chromosome 8"/>
</dbReference>
<feature type="region of interest" description="Disordered" evidence="5">
    <location>
        <begin position="1"/>
        <end position="361"/>
    </location>
</feature>
<evidence type="ECO:0000313" key="8">
    <source>
        <dbReference type="EMBL" id="UNI22843.1"/>
    </source>
</evidence>
<evidence type="ECO:0000313" key="9">
    <source>
        <dbReference type="Proteomes" id="UP000829364"/>
    </source>
</evidence>
<dbReference type="GO" id="GO:0031499">
    <property type="term" value="C:TRAMP complex"/>
    <property type="evidence" value="ECO:0007669"/>
    <property type="project" value="TreeGrafter"/>
</dbReference>
<feature type="compositionally biased region" description="Basic and acidic residues" evidence="5">
    <location>
        <begin position="184"/>
        <end position="197"/>
    </location>
</feature>
<dbReference type="Pfam" id="PF22600">
    <property type="entry name" value="MTPAP-like_central"/>
    <property type="match status" value="1"/>
</dbReference>
<dbReference type="PANTHER" id="PTHR23092">
    <property type="entry name" value="POLY(A) RNA POLYMERASE"/>
    <property type="match status" value="1"/>
</dbReference>
<evidence type="ECO:0000256" key="2">
    <source>
        <dbReference type="ARBA" id="ARBA00012388"/>
    </source>
</evidence>
<dbReference type="GeneID" id="72070641"/>
<evidence type="ECO:0000256" key="3">
    <source>
        <dbReference type="ARBA" id="ARBA00022723"/>
    </source>
</evidence>
<dbReference type="GO" id="GO:0005730">
    <property type="term" value="C:nucleolus"/>
    <property type="evidence" value="ECO:0007669"/>
    <property type="project" value="TreeGrafter"/>
</dbReference>
<keyword evidence="4" id="KW-0460">Magnesium</keyword>